<protein>
    <recommendedName>
        <fullName evidence="5">YXWGXW repeat-containing protein</fullName>
    </recommendedName>
</protein>
<feature type="region of interest" description="Disordered" evidence="1">
    <location>
        <begin position="118"/>
        <end position="155"/>
    </location>
</feature>
<accession>A0A9X1YCF8</accession>
<dbReference type="AlphaFoldDB" id="A0A9X1YCF8"/>
<feature type="chain" id="PRO_5040876884" description="YXWGXW repeat-containing protein" evidence="2">
    <location>
        <begin position="24"/>
        <end position="155"/>
    </location>
</feature>
<evidence type="ECO:0008006" key="5">
    <source>
        <dbReference type="Google" id="ProtNLM"/>
    </source>
</evidence>
<evidence type="ECO:0000256" key="2">
    <source>
        <dbReference type="SAM" id="SignalP"/>
    </source>
</evidence>
<evidence type="ECO:0000256" key="1">
    <source>
        <dbReference type="SAM" id="MobiDB-lite"/>
    </source>
</evidence>
<evidence type="ECO:0000313" key="3">
    <source>
        <dbReference type="EMBL" id="MCK8786455.1"/>
    </source>
</evidence>
<proteinExistence type="predicted"/>
<gene>
    <name evidence="3" type="ORF">M0638_18935</name>
</gene>
<reference evidence="3" key="1">
    <citation type="submission" date="2022-04" db="EMBL/GenBank/DDBJ databases">
        <title>Roseomonas acroporae sp. nov., isolated from coral Acropora digitifera.</title>
        <authorList>
            <person name="Sun H."/>
        </authorList>
    </citation>
    <scope>NUCLEOTIDE SEQUENCE</scope>
    <source>
        <strain evidence="3">NAR14</strain>
    </source>
</reference>
<dbReference type="EMBL" id="JALPRX010000084">
    <property type="protein sequence ID" value="MCK8786455.1"/>
    <property type="molecule type" value="Genomic_DNA"/>
</dbReference>
<comment type="caution">
    <text evidence="3">The sequence shown here is derived from an EMBL/GenBank/DDBJ whole genome shotgun (WGS) entry which is preliminary data.</text>
</comment>
<organism evidence="3 4">
    <name type="scientific">Roseomonas acroporae</name>
    <dbReference type="NCBI Taxonomy" id="2937791"/>
    <lineage>
        <taxon>Bacteria</taxon>
        <taxon>Pseudomonadati</taxon>
        <taxon>Pseudomonadota</taxon>
        <taxon>Alphaproteobacteria</taxon>
        <taxon>Acetobacterales</taxon>
        <taxon>Roseomonadaceae</taxon>
        <taxon>Roseomonas</taxon>
    </lineage>
</organism>
<sequence>MLCLARTPIAFRAAALLATFGLAACVPPPGPAQTQAQSAAIACQQGNQQACAAWQQMAPAAQFEQQQQAQQAQVGTAVAAGAAGLVAGAAIANSNNRRYYRWHDNRGWHGGWYRSPPRGWHGPPPRSNWNRGHPGWNNRGPHRGPPPSRGPSRRW</sequence>
<feature type="signal peptide" evidence="2">
    <location>
        <begin position="1"/>
        <end position="23"/>
    </location>
</feature>
<dbReference type="PROSITE" id="PS51257">
    <property type="entry name" value="PROKAR_LIPOPROTEIN"/>
    <property type="match status" value="1"/>
</dbReference>
<keyword evidence="4" id="KW-1185">Reference proteome</keyword>
<dbReference type="RefSeq" id="WP_248668571.1">
    <property type="nucleotide sequence ID" value="NZ_JALPRX010000084.1"/>
</dbReference>
<dbReference type="Proteomes" id="UP001139516">
    <property type="component" value="Unassembled WGS sequence"/>
</dbReference>
<name>A0A9X1YCF8_9PROT</name>
<evidence type="ECO:0000313" key="4">
    <source>
        <dbReference type="Proteomes" id="UP001139516"/>
    </source>
</evidence>
<keyword evidence="2" id="KW-0732">Signal</keyword>